<evidence type="ECO:0000256" key="4">
    <source>
        <dbReference type="ARBA" id="ARBA00035104"/>
    </source>
</evidence>
<keyword evidence="3 6" id="KW-0687">Ribonucleoprotein</keyword>
<name>A0A2M9A951_9BACT</name>
<dbReference type="Pfam" id="PF01250">
    <property type="entry name" value="Ribosomal_S6"/>
    <property type="match status" value="1"/>
</dbReference>
<dbReference type="InterPro" id="IPR000529">
    <property type="entry name" value="Ribosomal_bS6"/>
</dbReference>
<dbReference type="InterPro" id="IPR035980">
    <property type="entry name" value="Ribosomal_bS6_sf"/>
</dbReference>
<proteinExistence type="inferred from homology"/>
<reference evidence="7 8" key="1">
    <citation type="submission" date="2017-11" db="EMBL/GenBank/DDBJ databases">
        <title>Animal gut microbial communities from fecal samples from Wisconsin, USA.</title>
        <authorList>
            <person name="Neumann A."/>
        </authorList>
    </citation>
    <scope>NUCLEOTIDE SEQUENCE [LARGE SCALE GENOMIC DNA]</scope>
    <source>
        <strain evidence="7 8">UWS3</strain>
    </source>
</reference>
<sequence>MYSGALLYLWWIWAEVQRDFMKQYETMVLLDAMLSDDVIASEVQSFADKITAAGEILRRDDWGKRKLAYEIKHKTHGYYVIFYYKAEASVVAELENIFKLDENVLRWITLVDYPMSEVVYDKNLSQTEDVTPIDAEEGDAE</sequence>
<dbReference type="AlphaFoldDB" id="A0A2M9A951"/>
<dbReference type="GO" id="GO:0005737">
    <property type="term" value="C:cytoplasm"/>
    <property type="evidence" value="ECO:0007669"/>
    <property type="project" value="UniProtKB-ARBA"/>
</dbReference>
<evidence type="ECO:0000256" key="6">
    <source>
        <dbReference type="HAMAP-Rule" id="MF_00360"/>
    </source>
</evidence>
<dbReference type="Gene3D" id="3.30.70.60">
    <property type="match status" value="1"/>
</dbReference>
<accession>A0A2M9A951</accession>
<protein>
    <recommendedName>
        <fullName evidence="5 6">Small ribosomal subunit protein bS6</fullName>
    </recommendedName>
</protein>
<keyword evidence="2 6" id="KW-0689">Ribosomal protein</keyword>
<evidence type="ECO:0000256" key="3">
    <source>
        <dbReference type="ARBA" id="ARBA00023274"/>
    </source>
</evidence>
<dbReference type="NCBIfam" id="TIGR00166">
    <property type="entry name" value="S6"/>
    <property type="match status" value="1"/>
</dbReference>
<dbReference type="InterPro" id="IPR020814">
    <property type="entry name" value="Ribosomal_S6_plastid/chlpt"/>
</dbReference>
<evidence type="ECO:0000313" key="8">
    <source>
        <dbReference type="Proteomes" id="UP000231134"/>
    </source>
</evidence>
<comment type="similarity">
    <text evidence="1 6">Belongs to the bacterial ribosomal protein bS6 family.</text>
</comment>
<keyword evidence="6" id="KW-0694">RNA-binding</keyword>
<keyword evidence="6" id="KW-0699">rRNA-binding</keyword>
<dbReference type="EMBL" id="PGEX01000001">
    <property type="protein sequence ID" value="PJJ42239.1"/>
    <property type="molecule type" value="Genomic_DNA"/>
</dbReference>
<dbReference type="GO" id="GO:0005840">
    <property type="term" value="C:ribosome"/>
    <property type="evidence" value="ECO:0007669"/>
    <property type="project" value="UniProtKB-KW"/>
</dbReference>
<dbReference type="GO" id="GO:0006412">
    <property type="term" value="P:translation"/>
    <property type="evidence" value="ECO:0007669"/>
    <property type="project" value="UniProtKB-UniRule"/>
</dbReference>
<dbReference type="GO" id="GO:1990904">
    <property type="term" value="C:ribonucleoprotein complex"/>
    <property type="evidence" value="ECO:0007669"/>
    <property type="project" value="UniProtKB-KW"/>
</dbReference>
<comment type="caution">
    <text evidence="7">The sequence shown here is derived from an EMBL/GenBank/DDBJ whole genome shotgun (WGS) entry which is preliminary data.</text>
</comment>
<organism evidence="7 8">
    <name type="scientific">Hallerella succinigenes</name>
    <dbReference type="NCBI Taxonomy" id="1896222"/>
    <lineage>
        <taxon>Bacteria</taxon>
        <taxon>Pseudomonadati</taxon>
        <taxon>Fibrobacterota</taxon>
        <taxon>Fibrobacteria</taxon>
        <taxon>Fibrobacterales</taxon>
        <taxon>Fibrobacteraceae</taxon>
        <taxon>Hallerella</taxon>
    </lineage>
</organism>
<dbReference type="SUPFAM" id="SSF54995">
    <property type="entry name" value="Ribosomal protein S6"/>
    <property type="match status" value="1"/>
</dbReference>
<gene>
    <name evidence="6" type="primary">rpsF</name>
    <name evidence="7" type="ORF">BGX16_2259</name>
</gene>
<evidence type="ECO:0000313" key="7">
    <source>
        <dbReference type="EMBL" id="PJJ42239.1"/>
    </source>
</evidence>
<evidence type="ECO:0000256" key="5">
    <source>
        <dbReference type="ARBA" id="ARBA00035294"/>
    </source>
</evidence>
<evidence type="ECO:0000256" key="2">
    <source>
        <dbReference type="ARBA" id="ARBA00022980"/>
    </source>
</evidence>
<keyword evidence="8" id="KW-1185">Reference proteome</keyword>
<dbReference type="GO" id="GO:0070181">
    <property type="term" value="F:small ribosomal subunit rRNA binding"/>
    <property type="evidence" value="ECO:0007669"/>
    <property type="project" value="TreeGrafter"/>
</dbReference>
<comment type="function">
    <text evidence="4 6">Binds together with bS18 to 16S ribosomal RNA.</text>
</comment>
<dbReference type="GO" id="GO:0003735">
    <property type="term" value="F:structural constituent of ribosome"/>
    <property type="evidence" value="ECO:0007669"/>
    <property type="project" value="InterPro"/>
</dbReference>
<dbReference type="HAMAP" id="MF_00360">
    <property type="entry name" value="Ribosomal_bS6"/>
    <property type="match status" value="1"/>
</dbReference>
<evidence type="ECO:0000256" key="1">
    <source>
        <dbReference type="ARBA" id="ARBA00009512"/>
    </source>
</evidence>
<dbReference type="InterPro" id="IPR014717">
    <property type="entry name" value="Transl_elong_EF1B/ribsomal_bS6"/>
</dbReference>
<dbReference type="PANTHER" id="PTHR21011:SF1">
    <property type="entry name" value="SMALL RIBOSOMAL SUBUNIT PROTEIN BS6M"/>
    <property type="match status" value="1"/>
</dbReference>
<dbReference type="CDD" id="cd00473">
    <property type="entry name" value="bS6"/>
    <property type="match status" value="1"/>
</dbReference>
<dbReference type="PANTHER" id="PTHR21011">
    <property type="entry name" value="MITOCHONDRIAL 28S RIBOSOMAL PROTEIN S6"/>
    <property type="match status" value="1"/>
</dbReference>
<dbReference type="Proteomes" id="UP000231134">
    <property type="component" value="Unassembled WGS sequence"/>
</dbReference>